<dbReference type="EC" id="2.7.9.1" evidence="3 10"/>
<evidence type="ECO:0000256" key="9">
    <source>
        <dbReference type="ARBA" id="ARBA00022842"/>
    </source>
</evidence>
<feature type="binding site" evidence="12">
    <location>
        <position position="640"/>
    </location>
    <ligand>
        <name>substrate</name>
    </ligand>
</feature>
<feature type="binding site" evidence="12">
    <location>
        <position position="797"/>
    </location>
    <ligand>
        <name>substrate</name>
    </ligand>
</feature>
<dbReference type="Gene3D" id="1.20.80.30">
    <property type="match status" value="1"/>
</dbReference>
<evidence type="ECO:0000256" key="7">
    <source>
        <dbReference type="ARBA" id="ARBA00022777"/>
    </source>
</evidence>
<dbReference type="Pfam" id="PF00391">
    <property type="entry name" value="PEP-utilizers"/>
    <property type="match status" value="1"/>
</dbReference>
<feature type="binding site" evidence="13">
    <location>
        <position position="776"/>
    </location>
    <ligand>
        <name>Mg(2+)</name>
        <dbReference type="ChEBI" id="CHEBI:18420"/>
    </ligand>
</feature>
<accession>Q8ISS9</accession>
<evidence type="ECO:0000259" key="14">
    <source>
        <dbReference type="Pfam" id="PF00391"/>
    </source>
</evidence>
<feature type="binding site" evidence="12">
    <location>
        <position position="800"/>
    </location>
    <ligand>
        <name>substrate</name>
    </ligand>
</feature>
<feature type="active site" description="Proton donor" evidence="11">
    <location>
        <position position="863"/>
    </location>
</feature>
<dbReference type="SUPFAM" id="SSF52009">
    <property type="entry name" value="Phosphohistidine domain"/>
    <property type="match status" value="1"/>
</dbReference>
<dbReference type="InterPro" id="IPR018274">
    <property type="entry name" value="PEP_util_AS"/>
</dbReference>
<evidence type="ECO:0000256" key="3">
    <source>
        <dbReference type="ARBA" id="ARBA00011994"/>
    </source>
</evidence>
<evidence type="ECO:0000256" key="8">
    <source>
        <dbReference type="ARBA" id="ARBA00022840"/>
    </source>
</evidence>
<comment type="catalytic activity">
    <reaction evidence="10">
        <text>pyruvate + phosphate + ATP = phosphoenolpyruvate + AMP + diphosphate + H(+)</text>
        <dbReference type="Rhea" id="RHEA:10756"/>
        <dbReference type="ChEBI" id="CHEBI:15361"/>
        <dbReference type="ChEBI" id="CHEBI:15378"/>
        <dbReference type="ChEBI" id="CHEBI:30616"/>
        <dbReference type="ChEBI" id="CHEBI:33019"/>
        <dbReference type="ChEBI" id="CHEBI:43474"/>
        <dbReference type="ChEBI" id="CHEBI:58702"/>
        <dbReference type="ChEBI" id="CHEBI:456215"/>
        <dbReference type="EC" id="2.7.9.1"/>
    </reaction>
</comment>
<dbReference type="VEuPathDB" id="AmoebaDB:MBAL_000744"/>
<dbReference type="Gene3D" id="3.30.1490.20">
    <property type="entry name" value="ATP-grasp fold, A domain"/>
    <property type="match status" value="1"/>
</dbReference>
<organism evidence="17">
    <name type="scientific">Mastigamoeba balamuthi</name>
    <name type="common">Phreatamoeba balamuthi</name>
    <dbReference type="NCBI Taxonomy" id="108607"/>
    <lineage>
        <taxon>Eukaryota</taxon>
        <taxon>Amoebozoa</taxon>
        <taxon>Evosea</taxon>
        <taxon>Archamoebae</taxon>
        <taxon>Mastigamoebida</taxon>
        <taxon>Mastigamoebidae</taxon>
        <taxon>Mastigamoeba</taxon>
    </lineage>
</organism>
<dbReference type="InterPro" id="IPR040442">
    <property type="entry name" value="Pyrv_kinase-like_dom_sf"/>
</dbReference>
<dbReference type="InterPro" id="IPR023151">
    <property type="entry name" value="PEP_util_CS"/>
</dbReference>
<feature type="binding site" evidence="12">
    <location>
        <position position="799"/>
    </location>
    <ligand>
        <name>substrate</name>
    </ligand>
</feature>
<dbReference type="Gene3D" id="3.50.30.10">
    <property type="entry name" value="Phosphohistidine domain"/>
    <property type="match status" value="1"/>
</dbReference>
<evidence type="ECO:0000256" key="10">
    <source>
        <dbReference type="PIRNR" id="PIRNR000853"/>
    </source>
</evidence>
<gene>
    <name evidence="17" type="primary">ppdk</name>
</gene>
<dbReference type="Gene3D" id="3.20.20.60">
    <property type="entry name" value="Phosphoenolpyruvate-binding domains"/>
    <property type="match status" value="1"/>
</dbReference>
<proteinExistence type="inferred from homology"/>
<dbReference type="InterPro" id="IPR013815">
    <property type="entry name" value="ATP_grasp_subdomain_1"/>
</dbReference>
<evidence type="ECO:0000256" key="5">
    <source>
        <dbReference type="ARBA" id="ARBA00022723"/>
    </source>
</evidence>
<keyword evidence="7 17" id="KW-0418">Kinase</keyword>
<evidence type="ECO:0000259" key="15">
    <source>
        <dbReference type="Pfam" id="PF01326"/>
    </source>
</evidence>
<dbReference type="Pfam" id="PF02896">
    <property type="entry name" value="PEP-utilizers_C"/>
    <property type="match status" value="1"/>
</dbReference>
<dbReference type="AlphaFoldDB" id="Q8ISS9"/>
<dbReference type="InterPro" id="IPR015813">
    <property type="entry name" value="Pyrv/PenolPyrv_kinase-like_dom"/>
</dbReference>
<evidence type="ECO:0000256" key="4">
    <source>
        <dbReference type="ARBA" id="ARBA00022679"/>
    </source>
</evidence>
<dbReference type="NCBIfam" id="TIGR01828">
    <property type="entry name" value="pyru_phos_dikin"/>
    <property type="match status" value="1"/>
</dbReference>
<feature type="binding site" evidence="12">
    <location>
        <position position="584"/>
    </location>
    <ligand>
        <name>substrate</name>
    </ligand>
</feature>
<feature type="binding site" evidence="12">
    <location>
        <position position="798"/>
    </location>
    <ligand>
        <name>substrate</name>
    </ligand>
</feature>
<dbReference type="Gene3D" id="1.10.189.10">
    <property type="entry name" value="Pyruvate Phosphate Dikinase, domain 2"/>
    <property type="match status" value="1"/>
</dbReference>
<protein>
    <recommendedName>
        <fullName evidence="3 10">Pyruvate, phosphate dikinase</fullName>
        <ecNumber evidence="3 10">2.7.9.1</ecNumber>
    </recommendedName>
</protein>
<keyword evidence="9 13" id="KW-0460">Magnesium</keyword>
<evidence type="ECO:0000256" key="13">
    <source>
        <dbReference type="PIRSR" id="PIRSR000853-3"/>
    </source>
</evidence>
<dbReference type="GO" id="GO:0046872">
    <property type="term" value="F:metal ion binding"/>
    <property type="evidence" value="ECO:0007669"/>
    <property type="project" value="UniProtKB-UniRule"/>
</dbReference>
<evidence type="ECO:0000256" key="6">
    <source>
        <dbReference type="ARBA" id="ARBA00022741"/>
    </source>
</evidence>
<dbReference type="SUPFAM" id="SSF56059">
    <property type="entry name" value="Glutathione synthetase ATP-binding domain-like"/>
    <property type="match status" value="1"/>
</dbReference>
<keyword evidence="4 17" id="KW-0808">Transferase</keyword>
<dbReference type="PANTHER" id="PTHR22931:SF9">
    <property type="entry name" value="PYRUVATE, PHOSPHATE DIKINASE 1, CHLOROPLASTIC"/>
    <property type="match status" value="1"/>
</dbReference>
<name>Q8ISS9_MASBA</name>
<comment type="cofactor">
    <cofactor evidence="1 10 13">
        <name>Mg(2+)</name>
        <dbReference type="ChEBI" id="CHEBI:18420"/>
    </cofactor>
</comment>
<evidence type="ECO:0000256" key="11">
    <source>
        <dbReference type="PIRSR" id="PIRSR000853-1"/>
    </source>
</evidence>
<dbReference type="GO" id="GO:0050242">
    <property type="term" value="F:pyruvate, phosphate dikinase activity"/>
    <property type="evidence" value="ECO:0007669"/>
    <property type="project" value="UniProtKB-UniRule"/>
</dbReference>
<dbReference type="Gene3D" id="3.30.470.20">
    <property type="entry name" value="ATP-grasp fold, B domain"/>
    <property type="match status" value="1"/>
</dbReference>
<evidence type="ECO:0000256" key="12">
    <source>
        <dbReference type="PIRSR" id="PIRSR000853-2"/>
    </source>
</evidence>
<evidence type="ECO:0000313" key="17">
    <source>
        <dbReference type="EMBL" id="AAN33185.1"/>
    </source>
</evidence>
<dbReference type="SUPFAM" id="SSF51621">
    <property type="entry name" value="Phosphoenolpyruvate/pyruvate domain"/>
    <property type="match status" value="1"/>
</dbReference>
<dbReference type="InterPro" id="IPR036637">
    <property type="entry name" value="Phosphohistidine_dom_sf"/>
</dbReference>
<dbReference type="InterPro" id="IPR002192">
    <property type="entry name" value="PPDK_AMP/ATP-bd"/>
</dbReference>
<dbReference type="Pfam" id="PF01326">
    <property type="entry name" value="PPDK_N"/>
    <property type="match status" value="2"/>
</dbReference>
<dbReference type="NCBIfam" id="NF004531">
    <property type="entry name" value="PRK05878.1"/>
    <property type="match status" value="1"/>
</dbReference>
<keyword evidence="8" id="KW-0067">ATP-binding</keyword>
<feature type="active site" description="Tele-phosphohistidine intermediate" evidence="11">
    <location>
        <position position="478"/>
    </location>
</feature>
<dbReference type="EMBL" id="AF543583">
    <property type="protein sequence ID" value="AAN33185.1"/>
    <property type="molecule type" value="Genomic_DNA"/>
</dbReference>
<feature type="domain" description="PEP-utilising enzyme C-terminal" evidence="16">
    <location>
        <begin position="542"/>
        <end position="901"/>
    </location>
</feature>
<dbReference type="PROSITE" id="PS00370">
    <property type="entry name" value="PEP_ENZYMES_PHOS_SITE"/>
    <property type="match status" value="1"/>
</dbReference>
<reference evidence="17" key="1">
    <citation type="submission" date="2002-09" db="EMBL/GenBank/DDBJ databases">
        <authorList>
            <person name="Moore D.V."/>
            <person name="Muller M."/>
        </authorList>
    </citation>
    <scope>NUCLEOTIDE SEQUENCE</scope>
    <source>
        <strain evidence="17">ATCC 30984</strain>
    </source>
</reference>
<dbReference type="InterPro" id="IPR000121">
    <property type="entry name" value="PEP_util_C"/>
</dbReference>
<dbReference type="InterPro" id="IPR010121">
    <property type="entry name" value="Pyruvate_phosphate_dikinase"/>
</dbReference>
<evidence type="ECO:0000256" key="2">
    <source>
        <dbReference type="ARBA" id="ARBA00007837"/>
    </source>
</evidence>
<dbReference type="PROSITE" id="PS00742">
    <property type="entry name" value="PEP_ENZYMES_2"/>
    <property type="match status" value="1"/>
</dbReference>
<feature type="domain" description="Pyruvate phosphate dikinase AMP/ATP-binding" evidence="15">
    <location>
        <begin position="82"/>
        <end position="315"/>
    </location>
</feature>
<evidence type="ECO:0000259" key="16">
    <source>
        <dbReference type="Pfam" id="PF02896"/>
    </source>
</evidence>
<comment type="similarity">
    <text evidence="2 10">Belongs to the PEP-utilizing enzyme family.</text>
</comment>
<sequence>MGSTLGAERLVNAGSGGSAIASPSKPTYTFEEGDGKNKKLLGGKGAGLCQMTQIGLPVPPGFTVTTEQCKLYYANGKTIKPEVLEEVRSQMAYIERKTGRKFGDPSNPLLVSVRSGAAMSMPGMMDTILNLGLNEETVKGIAAQTGNERFAWDSYRRFVSLFGKIALGVDDELYSKAMDGLKAARGVKLDTELSACDLEGLAKEFVGITEKATSNAFPRDPYVQLETALKAVFGSWMGRRAVDYRKEFKITPEMADGTAVNVVAMVYGNMGNDSATGVAFTRDPGTGENVFFGEYLTNAQGEDVVAGIRTPKAIREMESDADLPGAYKQLEDIRAKLEGYFKEVQDFEFTIEKGKLYMLQTRNGKMNAHATVRTSVEMFGQGLITKEQAILRLKPDMVDQLLHKGIDGNWKGKPLAKGLNASPGAAVGAAVFDADDAVEQSKQGKKVILVREETKPEDIHGFFVAQGILTSRGGKTSHAAVVARGMGKPCVSGAEDIRVDVHQKLAVIGDKTLHEGDIITIDGTSGMVYDGAAPLVDPGVSGDFGTLLTWADEARRLGVRANADTPEGAKKAREFGAQGIGLVRTERMFNAVDRLPIVVDMIMAATLEERKEHLNKLLVLQRQDFVDILRVMSPLPVTVRLLDPPLHEFLPSLEVVLREIYEMKLKGASEEEIAPKDKVLRKVKELMEVNPMIGHRGIRLGVTHPEIYEMQIRAIIEAGAILTKEGVEFHVEIMLPNVTELRELQFMKDKVIDPVAAQVEAESGVKVPSKYGSMIECVPAAMTAGNIATLSEFFSFGTNDLTQGTFSYSREDVEQKFIPKYIENKILDANPFEVLDREGVGRVMDIAVKEGRQTRPNLKVGICGEHGGEPSSIEWCHIIGLDYVSCSAFRIPTARLAAAHAAIRNK</sequence>
<feature type="domain" description="PEP-utilising enzyme mobile" evidence="14">
    <location>
        <begin position="445"/>
        <end position="526"/>
    </location>
</feature>
<dbReference type="GO" id="GO:0005524">
    <property type="term" value="F:ATP binding"/>
    <property type="evidence" value="ECO:0007669"/>
    <property type="project" value="UniProtKB-UniRule"/>
</dbReference>
<dbReference type="PANTHER" id="PTHR22931">
    <property type="entry name" value="PHOSPHOENOLPYRUVATE DIKINASE-RELATED"/>
    <property type="match status" value="1"/>
</dbReference>
<keyword evidence="5 13" id="KW-0479">Metal-binding</keyword>
<dbReference type="InterPro" id="IPR008279">
    <property type="entry name" value="PEP-util_enz_mobile_dom"/>
</dbReference>
<feature type="binding site" evidence="13">
    <location>
        <position position="800"/>
    </location>
    <ligand>
        <name>Mg(2+)</name>
        <dbReference type="ChEBI" id="CHEBI:18420"/>
    </ligand>
</feature>
<feature type="domain" description="Pyruvate phosphate dikinase AMP/ATP-binding" evidence="15">
    <location>
        <begin position="328"/>
        <end position="378"/>
    </location>
</feature>
<feature type="binding site" evidence="12">
    <location>
        <position position="776"/>
    </location>
    <ligand>
        <name>substrate</name>
    </ligand>
</feature>
<reference evidence="17" key="2">
    <citation type="submission" date="2002-10" db="EMBL/GenBank/DDBJ databases">
        <title>Metabolic enzymes of the amitochondriate protist, Mastigamoeba balamuthi.</title>
        <authorList>
            <person name="Muller M."/>
        </authorList>
    </citation>
    <scope>NUCLEOTIDE SEQUENCE</scope>
    <source>
        <strain evidence="17">ATCC 30984</strain>
    </source>
</reference>
<keyword evidence="17" id="KW-0670">Pyruvate</keyword>
<keyword evidence="6" id="KW-0547">Nucleotide-binding</keyword>
<evidence type="ECO:0000256" key="1">
    <source>
        <dbReference type="ARBA" id="ARBA00001946"/>
    </source>
</evidence>
<dbReference type="GO" id="GO:0016301">
    <property type="term" value="F:kinase activity"/>
    <property type="evidence" value="ECO:0007669"/>
    <property type="project" value="UniProtKB-UniRule"/>
</dbReference>
<dbReference type="PIRSF" id="PIRSF000853">
    <property type="entry name" value="PPDK"/>
    <property type="match status" value="1"/>
</dbReference>